<dbReference type="InterPro" id="IPR010618">
    <property type="entry name" value="RPF"/>
</dbReference>
<dbReference type="GO" id="GO:0016798">
    <property type="term" value="F:hydrolase activity, acting on glycosyl bonds"/>
    <property type="evidence" value="ECO:0007669"/>
    <property type="project" value="UniProtKB-KW"/>
</dbReference>
<dbReference type="OrthoDB" id="2314263at2"/>
<reference evidence="5 6" key="1">
    <citation type="submission" date="2019-01" db="EMBL/GenBank/DDBJ databases">
        <title>Draft genome sequences of the type strains of six Macrococcus species.</title>
        <authorList>
            <person name="Mazhar S."/>
            <person name="Altermann E."/>
            <person name="Hill C."/>
            <person name="Mcauliffe O."/>
        </authorList>
    </citation>
    <scope>NUCLEOTIDE SEQUENCE [LARGE SCALE GENOMIC DNA]</scope>
    <source>
        <strain evidence="5 6">CCM4811</strain>
    </source>
</reference>
<dbReference type="Gene3D" id="1.10.530.10">
    <property type="match status" value="1"/>
</dbReference>
<proteinExistence type="predicted"/>
<gene>
    <name evidence="5" type="ORF">ERX27_08780</name>
</gene>
<evidence type="ECO:0000259" key="4">
    <source>
        <dbReference type="Pfam" id="PF06737"/>
    </source>
</evidence>
<dbReference type="SUPFAM" id="SSF53955">
    <property type="entry name" value="Lysozyme-like"/>
    <property type="match status" value="1"/>
</dbReference>
<evidence type="ECO:0000256" key="2">
    <source>
        <dbReference type="ARBA" id="ARBA00023295"/>
    </source>
</evidence>
<keyword evidence="6" id="KW-1185">Reference proteome</keyword>
<feature type="domain" description="Resuscitation-promoting factor core lysozyme-like" evidence="4">
    <location>
        <begin position="152"/>
        <end position="228"/>
    </location>
</feature>
<evidence type="ECO:0000256" key="1">
    <source>
        <dbReference type="ARBA" id="ARBA00022801"/>
    </source>
</evidence>
<feature type="signal peptide" evidence="3">
    <location>
        <begin position="1"/>
        <end position="24"/>
    </location>
</feature>
<dbReference type="InterPro" id="IPR023346">
    <property type="entry name" value="Lysozyme-like_dom_sf"/>
</dbReference>
<name>A0A4R6BBN6_9STAP</name>
<evidence type="ECO:0000256" key="3">
    <source>
        <dbReference type="SAM" id="SignalP"/>
    </source>
</evidence>
<keyword evidence="1" id="KW-0378">Hydrolase</keyword>
<organism evidence="5 6">
    <name type="scientific">Macrococcus brunensis</name>
    <dbReference type="NCBI Taxonomy" id="198483"/>
    <lineage>
        <taxon>Bacteria</taxon>
        <taxon>Bacillati</taxon>
        <taxon>Bacillota</taxon>
        <taxon>Bacilli</taxon>
        <taxon>Bacillales</taxon>
        <taxon>Staphylococcaceae</taxon>
        <taxon>Macrococcus</taxon>
    </lineage>
</organism>
<dbReference type="Proteomes" id="UP000295310">
    <property type="component" value="Unassembled WGS sequence"/>
</dbReference>
<dbReference type="EMBL" id="SCWA01000016">
    <property type="protein sequence ID" value="TDL95238.1"/>
    <property type="molecule type" value="Genomic_DNA"/>
</dbReference>
<evidence type="ECO:0000313" key="5">
    <source>
        <dbReference type="EMBL" id="TDL95238.1"/>
    </source>
</evidence>
<dbReference type="RefSeq" id="WP_133432468.1">
    <property type="nucleotide sequence ID" value="NZ_SCWA01000016.1"/>
</dbReference>
<accession>A0A4R6BBN6</accession>
<keyword evidence="3" id="KW-0732">Signal</keyword>
<comment type="caution">
    <text evidence="5">The sequence shown here is derived from an EMBL/GenBank/DDBJ whole genome shotgun (WGS) entry which is preliminary data.</text>
</comment>
<protein>
    <submittedName>
        <fullName evidence="5">Transglycosylase</fullName>
    </submittedName>
</protein>
<keyword evidence="2" id="KW-0326">Glycosidase</keyword>
<dbReference type="Pfam" id="PF06737">
    <property type="entry name" value="Transglycosylas"/>
    <property type="match status" value="1"/>
</dbReference>
<evidence type="ECO:0000313" key="6">
    <source>
        <dbReference type="Proteomes" id="UP000295310"/>
    </source>
</evidence>
<dbReference type="CDD" id="cd13925">
    <property type="entry name" value="RPF"/>
    <property type="match status" value="1"/>
</dbReference>
<feature type="chain" id="PRO_5020538611" evidence="3">
    <location>
        <begin position="25"/>
        <end position="228"/>
    </location>
</feature>
<dbReference type="AlphaFoldDB" id="A0A4R6BBN6"/>
<sequence length="228" mass="24079">MNKTILSTTLALGLGVTLAGQADASAFTNDDVQIDKAHLADLAMNHQDKLNAAPIQEGAYDYEFDYNGYHFDFESNGSTWTWKYFTEGYAPAAAPAVTAPAAIAPVQAPVTQTAPVAQTTTYKAPVSYQAPVQTYTAPKAATTQTSTSGVSVNAHLQVIAQRESGGNIRAINPDSGAAGKYQFLQSTWDMVAPAGWVGKSPASAPESVQDAAAVKLYNEYGAQHWVTA</sequence>